<dbReference type="OrthoDB" id="125347at2759"/>
<dbReference type="PANTHER" id="PTHR19303:SF73">
    <property type="entry name" value="PROTEIN PDC2"/>
    <property type="match status" value="1"/>
</dbReference>
<dbReference type="Pfam" id="PF04218">
    <property type="entry name" value="CENP-B_N"/>
    <property type="match status" value="1"/>
</dbReference>
<dbReference type="GO" id="GO:0003677">
    <property type="term" value="F:DNA binding"/>
    <property type="evidence" value="ECO:0007669"/>
    <property type="project" value="InterPro"/>
</dbReference>
<feature type="region of interest" description="Disordered" evidence="1">
    <location>
        <begin position="261"/>
        <end position="295"/>
    </location>
</feature>
<dbReference type="PANTHER" id="PTHR19303">
    <property type="entry name" value="TRANSPOSON"/>
    <property type="match status" value="1"/>
</dbReference>
<dbReference type="EMBL" id="CAJNOC010002455">
    <property type="protein sequence ID" value="CAF0934127.1"/>
    <property type="molecule type" value="Genomic_DNA"/>
</dbReference>
<feature type="domain" description="DDE-1" evidence="2">
    <location>
        <begin position="64"/>
        <end position="206"/>
    </location>
</feature>
<evidence type="ECO:0000259" key="3">
    <source>
        <dbReference type="Pfam" id="PF04218"/>
    </source>
</evidence>
<dbReference type="Gene3D" id="1.10.10.60">
    <property type="entry name" value="Homeodomain-like"/>
    <property type="match status" value="1"/>
</dbReference>
<name>A0A814BY64_9BILA</name>
<dbReference type="SUPFAM" id="SSF46689">
    <property type="entry name" value="Homeodomain-like"/>
    <property type="match status" value="1"/>
</dbReference>
<dbReference type="InterPro" id="IPR007889">
    <property type="entry name" value="HTH_Psq"/>
</dbReference>
<proteinExistence type="predicted"/>
<sequence>MNTNKQKEISKRTIFPIETKVEIIKKHENNKTKTELAKEYCVNPSTISTTKTKILELYDKNLVEKPRCIKSVVKSNLPVYYRSENKAWMDRALLTEWLAKWNKQLQAEKRKIILFLDNFSGHKISEDKYENIKIVCFPANCTAKLQPLDKGIKHSFKVKYRTEIAREKLNAIEHGSTIPTVDALSAIYKIKRALNSITPKTIQNCFRKSGFKSDLFIELDNDDEFNDNDKQYREITIYSEKMNFDKFEYINIDQDLPASGILTDQEINDSIKQKDKIDEERESDSESEATEEIQK</sequence>
<evidence type="ECO:0000313" key="5">
    <source>
        <dbReference type="Proteomes" id="UP000663879"/>
    </source>
</evidence>
<feature type="compositionally biased region" description="Acidic residues" evidence="1">
    <location>
        <begin position="280"/>
        <end position="295"/>
    </location>
</feature>
<dbReference type="Pfam" id="PF03184">
    <property type="entry name" value="DDE_1"/>
    <property type="match status" value="1"/>
</dbReference>
<reference evidence="4" key="1">
    <citation type="submission" date="2021-02" db="EMBL/GenBank/DDBJ databases">
        <authorList>
            <person name="Nowell W R."/>
        </authorList>
    </citation>
    <scope>NUCLEOTIDE SEQUENCE</scope>
    <source>
        <strain evidence="4">Ploen Becks lab</strain>
    </source>
</reference>
<dbReference type="InterPro" id="IPR004875">
    <property type="entry name" value="DDE_SF_endonuclease_dom"/>
</dbReference>
<dbReference type="GO" id="GO:0005634">
    <property type="term" value="C:nucleus"/>
    <property type="evidence" value="ECO:0007669"/>
    <property type="project" value="TreeGrafter"/>
</dbReference>
<evidence type="ECO:0000313" key="4">
    <source>
        <dbReference type="EMBL" id="CAF0934127.1"/>
    </source>
</evidence>
<evidence type="ECO:0008006" key="6">
    <source>
        <dbReference type="Google" id="ProtNLM"/>
    </source>
</evidence>
<evidence type="ECO:0000256" key="1">
    <source>
        <dbReference type="SAM" id="MobiDB-lite"/>
    </source>
</evidence>
<evidence type="ECO:0000259" key="2">
    <source>
        <dbReference type="Pfam" id="PF03184"/>
    </source>
</evidence>
<dbReference type="Proteomes" id="UP000663879">
    <property type="component" value="Unassembled WGS sequence"/>
</dbReference>
<feature type="compositionally biased region" description="Basic and acidic residues" evidence="1">
    <location>
        <begin position="269"/>
        <end position="279"/>
    </location>
</feature>
<accession>A0A814BY64</accession>
<comment type="caution">
    <text evidence="4">The sequence shown here is derived from an EMBL/GenBank/DDBJ whole genome shotgun (WGS) entry which is preliminary data.</text>
</comment>
<organism evidence="4 5">
    <name type="scientific">Brachionus calyciflorus</name>
    <dbReference type="NCBI Taxonomy" id="104777"/>
    <lineage>
        <taxon>Eukaryota</taxon>
        <taxon>Metazoa</taxon>
        <taxon>Spiralia</taxon>
        <taxon>Gnathifera</taxon>
        <taxon>Rotifera</taxon>
        <taxon>Eurotatoria</taxon>
        <taxon>Monogononta</taxon>
        <taxon>Pseudotrocha</taxon>
        <taxon>Ploima</taxon>
        <taxon>Brachionidae</taxon>
        <taxon>Brachionus</taxon>
    </lineage>
</organism>
<dbReference type="InterPro" id="IPR009057">
    <property type="entry name" value="Homeodomain-like_sf"/>
</dbReference>
<protein>
    <recommendedName>
        <fullName evidence="6">DDE-1 domain-containing protein</fullName>
    </recommendedName>
</protein>
<dbReference type="InterPro" id="IPR050863">
    <property type="entry name" value="CenT-Element_Derived"/>
</dbReference>
<feature type="domain" description="HTH psq-type" evidence="3">
    <location>
        <begin position="11"/>
        <end position="51"/>
    </location>
</feature>
<keyword evidence="5" id="KW-1185">Reference proteome</keyword>
<gene>
    <name evidence="4" type="ORF">OXX778_LOCUS13070</name>
</gene>
<dbReference type="AlphaFoldDB" id="A0A814BY64"/>